<feature type="region of interest" description="Disordered" evidence="10">
    <location>
        <begin position="1"/>
        <end position="24"/>
    </location>
</feature>
<keyword evidence="8" id="KW-0325">Glycoprotein</keyword>
<dbReference type="PROSITE" id="PS50240">
    <property type="entry name" value="TRYPSIN_DOM"/>
    <property type="match status" value="1"/>
</dbReference>
<dbReference type="PANTHER" id="PTHR24264">
    <property type="entry name" value="TRYPSIN-RELATED"/>
    <property type="match status" value="1"/>
</dbReference>
<evidence type="ECO:0000256" key="9">
    <source>
        <dbReference type="ARBA" id="ARBA00024195"/>
    </source>
</evidence>
<feature type="chain" id="PRO_5006070371" description="Peptidase S1 domain-containing protein" evidence="11">
    <location>
        <begin position="47"/>
        <end position="434"/>
    </location>
</feature>
<dbReference type="InterPro" id="IPR033116">
    <property type="entry name" value="TRYPSIN_SER"/>
</dbReference>
<dbReference type="GO" id="GO:0006508">
    <property type="term" value="P:proteolysis"/>
    <property type="evidence" value="ECO:0007669"/>
    <property type="project" value="UniProtKB-KW"/>
</dbReference>
<evidence type="ECO:0000256" key="1">
    <source>
        <dbReference type="ARBA" id="ARBA00004613"/>
    </source>
</evidence>
<keyword evidence="6" id="KW-0720">Serine protease</keyword>
<dbReference type="InterPro" id="IPR001254">
    <property type="entry name" value="Trypsin_dom"/>
</dbReference>
<name>A0A0P4WAX1_SCYOL</name>
<evidence type="ECO:0000256" key="10">
    <source>
        <dbReference type="SAM" id="MobiDB-lite"/>
    </source>
</evidence>
<feature type="compositionally biased region" description="Basic residues" evidence="10">
    <location>
        <begin position="13"/>
        <end position="24"/>
    </location>
</feature>
<feature type="signal peptide" evidence="11">
    <location>
        <begin position="1"/>
        <end position="46"/>
    </location>
</feature>
<dbReference type="Gene3D" id="2.40.10.10">
    <property type="entry name" value="Trypsin-like serine proteases"/>
    <property type="match status" value="1"/>
</dbReference>
<dbReference type="PRINTS" id="PR00722">
    <property type="entry name" value="CHYMOTRYPSIN"/>
</dbReference>
<evidence type="ECO:0000256" key="4">
    <source>
        <dbReference type="ARBA" id="ARBA00022729"/>
    </source>
</evidence>
<evidence type="ECO:0000313" key="13">
    <source>
        <dbReference type="EMBL" id="JAI58015.1"/>
    </source>
</evidence>
<dbReference type="EMBL" id="GDRN01103814">
    <property type="protein sequence ID" value="JAI58015.1"/>
    <property type="molecule type" value="Transcribed_RNA"/>
</dbReference>
<evidence type="ECO:0000256" key="11">
    <source>
        <dbReference type="SAM" id="SignalP"/>
    </source>
</evidence>
<evidence type="ECO:0000256" key="2">
    <source>
        <dbReference type="ARBA" id="ARBA00022525"/>
    </source>
</evidence>
<organism evidence="13">
    <name type="scientific">Scylla olivacea</name>
    <name type="common">Orange mud crab</name>
    <name type="synonym">Cancer olivacea</name>
    <dbReference type="NCBI Taxonomy" id="85551"/>
    <lineage>
        <taxon>Eukaryota</taxon>
        <taxon>Metazoa</taxon>
        <taxon>Ecdysozoa</taxon>
        <taxon>Arthropoda</taxon>
        <taxon>Crustacea</taxon>
        <taxon>Multicrustacea</taxon>
        <taxon>Malacostraca</taxon>
        <taxon>Eumalacostraca</taxon>
        <taxon>Eucarida</taxon>
        <taxon>Decapoda</taxon>
        <taxon>Pleocyemata</taxon>
        <taxon>Brachyura</taxon>
        <taxon>Eubrachyura</taxon>
        <taxon>Portunoidea</taxon>
        <taxon>Portunidae</taxon>
        <taxon>Portuninae</taxon>
        <taxon>Scylla</taxon>
    </lineage>
</organism>
<dbReference type="SUPFAM" id="SSF50494">
    <property type="entry name" value="Trypsin-like serine proteases"/>
    <property type="match status" value="1"/>
</dbReference>
<accession>A0A0P4WAX1</accession>
<dbReference type="CDD" id="cd00190">
    <property type="entry name" value="Tryp_SPc"/>
    <property type="match status" value="1"/>
</dbReference>
<evidence type="ECO:0000256" key="8">
    <source>
        <dbReference type="ARBA" id="ARBA00023180"/>
    </source>
</evidence>
<dbReference type="InterPro" id="IPR043504">
    <property type="entry name" value="Peptidase_S1_PA_chymotrypsin"/>
</dbReference>
<keyword evidence="5" id="KW-0378">Hydrolase</keyword>
<dbReference type="PROSITE" id="PS00135">
    <property type="entry name" value="TRYPSIN_SER"/>
    <property type="match status" value="1"/>
</dbReference>
<evidence type="ECO:0000259" key="12">
    <source>
        <dbReference type="PROSITE" id="PS50240"/>
    </source>
</evidence>
<comment type="similarity">
    <text evidence="9">Belongs to the peptidase S1 family. CLIP subfamily.</text>
</comment>
<dbReference type="SMART" id="SM00020">
    <property type="entry name" value="Tryp_SPc"/>
    <property type="match status" value="1"/>
</dbReference>
<keyword evidence="2" id="KW-0964">Secreted</keyword>
<dbReference type="InterPro" id="IPR001314">
    <property type="entry name" value="Peptidase_S1A"/>
</dbReference>
<evidence type="ECO:0000256" key="6">
    <source>
        <dbReference type="ARBA" id="ARBA00022825"/>
    </source>
</evidence>
<keyword evidence="3" id="KW-0645">Protease</keyword>
<keyword evidence="7" id="KW-1015">Disulfide bond</keyword>
<dbReference type="Pfam" id="PF00089">
    <property type="entry name" value="Trypsin"/>
    <property type="match status" value="1"/>
</dbReference>
<dbReference type="InterPro" id="IPR009003">
    <property type="entry name" value="Peptidase_S1_PA"/>
</dbReference>
<dbReference type="InterPro" id="IPR050127">
    <property type="entry name" value="Serine_Proteases_S1"/>
</dbReference>
<dbReference type="AlphaFoldDB" id="A0A0P4WAX1"/>
<sequence length="434" mass="46961">MAELRWQQSARSKGMRQRRSQSRREGKMKRACVLVLLLALSQAIEASIIFPGQLDHAEGDDCPTSSGKTGKCSRSCEHSVGVEEPSRCGIKDSAFLVCCDIPSNPGVVTAALTNINPPNVAFQCGRNAQNFLSSRGFSRGSVLRPEPPTPPSLIIEISASRPARSVPGVPLPEGREGDTAAGIGGVNAQKNAWPWMALLGENTPAGIRWFCGGVLISEQWVLSALHCFFHDTAEVVRLGEHNYNDDNDGANHQDFGVAETVLHPDFKFGEGYHDLALLKLDRPVVIQEFISPVCLPWGTESDKDVSFRSATLTGWGDTERGGFPTSILQEINVTVFPSAQCNDSYSTLPSYEDTWPRGIGDEILCAGDLNGGRDACQGDSGGPLVTEEAGGRFVLAGIVSQGYGCGYKDYPGLYVNMRYKPYLAWTKKIAFTTP</sequence>
<comment type="subcellular location">
    <subcellularLocation>
        <location evidence="1">Secreted</location>
    </subcellularLocation>
</comment>
<feature type="domain" description="Peptidase S1" evidence="12">
    <location>
        <begin position="182"/>
        <end position="431"/>
    </location>
</feature>
<dbReference type="PANTHER" id="PTHR24264:SF54">
    <property type="entry name" value="PEPTIDASE S1 DOMAIN-CONTAINING PROTEIN"/>
    <property type="match status" value="1"/>
</dbReference>
<evidence type="ECO:0000256" key="3">
    <source>
        <dbReference type="ARBA" id="ARBA00022670"/>
    </source>
</evidence>
<dbReference type="FunFam" id="2.40.10.10:FF:000054">
    <property type="entry name" value="Complement C1r subcomponent"/>
    <property type="match status" value="1"/>
</dbReference>
<dbReference type="GO" id="GO:0005615">
    <property type="term" value="C:extracellular space"/>
    <property type="evidence" value="ECO:0007669"/>
    <property type="project" value="TreeGrafter"/>
</dbReference>
<feature type="compositionally biased region" description="Polar residues" evidence="10">
    <location>
        <begin position="1"/>
        <end position="11"/>
    </location>
</feature>
<evidence type="ECO:0000256" key="7">
    <source>
        <dbReference type="ARBA" id="ARBA00023157"/>
    </source>
</evidence>
<dbReference type="FunFam" id="2.40.10.10:FF:000028">
    <property type="entry name" value="Serine protease easter"/>
    <property type="match status" value="1"/>
</dbReference>
<reference evidence="13" key="1">
    <citation type="submission" date="2015-09" db="EMBL/GenBank/DDBJ databases">
        <title>Scylla olivacea transcriptome.</title>
        <authorList>
            <person name="Ikhwanuddin M."/>
        </authorList>
    </citation>
    <scope>NUCLEOTIDE SEQUENCE</scope>
</reference>
<evidence type="ECO:0000256" key="5">
    <source>
        <dbReference type="ARBA" id="ARBA00022801"/>
    </source>
</evidence>
<dbReference type="GO" id="GO:0004252">
    <property type="term" value="F:serine-type endopeptidase activity"/>
    <property type="evidence" value="ECO:0007669"/>
    <property type="project" value="InterPro"/>
</dbReference>
<proteinExistence type="inferred from homology"/>
<keyword evidence="4 11" id="KW-0732">Signal</keyword>
<protein>
    <recommendedName>
        <fullName evidence="12">Peptidase S1 domain-containing protein</fullName>
    </recommendedName>
</protein>